<dbReference type="EMBL" id="CCKQ01012141">
    <property type="protein sequence ID" value="CDW83752.1"/>
    <property type="molecule type" value="Genomic_DNA"/>
</dbReference>
<evidence type="ECO:0000313" key="3">
    <source>
        <dbReference type="EMBL" id="CDW83752.1"/>
    </source>
</evidence>
<evidence type="ECO:0000313" key="4">
    <source>
        <dbReference type="Proteomes" id="UP000039865"/>
    </source>
</evidence>
<organism evidence="3 4">
    <name type="scientific">Stylonychia lemnae</name>
    <name type="common">Ciliate</name>
    <dbReference type="NCBI Taxonomy" id="5949"/>
    <lineage>
        <taxon>Eukaryota</taxon>
        <taxon>Sar</taxon>
        <taxon>Alveolata</taxon>
        <taxon>Ciliophora</taxon>
        <taxon>Intramacronucleata</taxon>
        <taxon>Spirotrichea</taxon>
        <taxon>Stichotrichia</taxon>
        <taxon>Sporadotrichida</taxon>
        <taxon>Oxytrichidae</taxon>
        <taxon>Stylonychinae</taxon>
        <taxon>Stylonychia</taxon>
    </lineage>
</organism>
<keyword evidence="1" id="KW-0175">Coiled coil</keyword>
<feature type="compositionally biased region" description="Polar residues" evidence="2">
    <location>
        <begin position="19"/>
        <end position="29"/>
    </location>
</feature>
<protein>
    <submittedName>
        <fullName evidence="3">Uncharacterized protein</fullName>
    </submittedName>
</protein>
<dbReference type="Proteomes" id="UP000039865">
    <property type="component" value="Unassembled WGS sequence"/>
</dbReference>
<feature type="region of interest" description="Disordered" evidence="2">
    <location>
        <begin position="55"/>
        <end position="76"/>
    </location>
</feature>
<name>A0A078AR81_STYLE</name>
<proteinExistence type="predicted"/>
<dbReference type="InParanoid" id="A0A078AR81"/>
<sequence>MYNESSSFQSVPKDHHDTQNSPSTPGRTSFYLNDLDKKVNELAPDSSIQYQLNTPQTYNGLNSNQNSISHNNGGININGTSSNKEFTSIKLHKSRLAVIKPEEWKNIPVCVVAAFKLIIEVNEVNEANITGVNQKAEQIKARFNNANLRIEKDIQRRDENLKAEMRSLQQQMRSDLDYRFQEVSSWFDQSHSQQETFKHIVNEQLINLNAKLEQNEIKIEEQSSIHSQQNLLTGGNSEQDCRIRELEDQLRLLQKQLQDVLELQKQSIESTKPKVKSNFKENVQSEINLQAKAISQIEKRLDKCMTQNQISSIIKHELQIVQKVNDDVQNLLGNGISGELKVLKDEFQTKITLVADQIEPRLIQLKTQISREIQDKVEATNIQYLEQKTMIEKAKKKLKEKVDKLANQQDERIEEKLTQYKLMINQQVIKEIEEYKKKTNLAVEEKCFNLDSKIDQIQSLIESQDSISGHAINHDNKISQVNDSITNFNTHLNQKIRQDLSFEHISKPQNIQLETNDMNLNVQKNQGLTSRSKRAHSHVKKIYTTKISFLDSHKEKSSKLVHKPSMSSQFIRSTNKYREILDRLDNIERQLAYVLDGEYNHAKTKILSQHQTQSDFKAMREFHAEMRKLLEEKTQIEEFILSNNVPDKPFKIEEPQVIQQQTYVLKDKVQPKEQLSSKQVLHIDDETFNKFWSKPSSGYKEYRERKQNLKDTQSQIKTHDKERMNISSKLSVNVSDLFALDRMTPVIPKLTVEESNVSKNYQGRTVKQINQMKIFNESMNLNYPVIKPNTAQSGSRRKRLNEKTLVSHSQYDVLKYEENKTLKQGKYSSKIRTQAQTPISDSRIEGQNLEFYNFNQNPLSNSSSINKYVAKRPNNNPAILEVQYERLEGLDTVKSHLQY</sequence>
<feature type="compositionally biased region" description="Low complexity" evidence="2">
    <location>
        <begin position="62"/>
        <end position="76"/>
    </location>
</feature>
<feature type="coiled-coil region" evidence="1">
    <location>
        <begin position="202"/>
        <end position="300"/>
    </location>
</feature>
<evidence type="ECO:0000256" key="2">
    <source>
        <dbReference type="SAM" id="MobiDB-lite"/>
    </source>
</evidence>
<dbReference type="AlphaFoldDB" id="A0A078AR81"/>
<feature type="region of interest" description="Disordered" evidence="2">
    <location>
        <begin position="1"/>
        <end position="29"/>
    </location>
</feature>
<gene>
    <name evidence="3" type="primary">Contig16325.g17387</name>
    <name evidence="3" type="ORF">STYLEM_12801</name>
</gene>
<evidence type="ECO:0000256" key="1">
    <source>
        <dbReference type="SAM" id="Coils"/>
    </source>
</evidence>
<reference evidence="3 4" key="1">
    <citation type="submission" date="2014-06" db="EMBL/GenBank/DDBJ databases">
        <authorList>
            <person name="Swart Estienne"/>
        </authorList>
    </citation>
    <scope>NUCLEOTIDE SEQUENCE [LARGE SCALE GENOMIC DNA]</scope>
    <source>
        <strain evidence="3 4">130c</strain>
    </source>
</reference>
<keyword evidence="4" id="KW-1185">Reference proteome</keyword>
<feature type="compositionally biased region" description="Polar residues" evidence="2">
    <location>
        <begin position="1"/>
        <end position="10"/>
    </location>
</feature>
<accession>A0A078AR81</accession>
<feature type="coiled-coil region" evidence="1">
    <location>
        <begin position="388"/>
        <end position="445"/>
    </location>
</feature>